<dbReference type="PANTHER" id="PTHR12828">
    <property type="entry name" value="PROTEASOME MATURATION PROTEIN UMP1"/>
    <property type="match status" value="1"/>
</dbReference>
<dbReference type="AlphaFoldDB" id="A0AB34IRR7"/>
<dbReference type="GO" id="GO:0043248">
    <property type="term" value="P:proteasome assembly"/>
    <property type="evidence" value="ECO:0007669"/>
    <property type="project" value="InterPro"/>
</dbReference>
<evidence type="ECO:0000313" key="3">
    <source>
        <dbReference type="EMBL" id="KAL1503953.1"/>
    </source>
</evidence>
<accession>A0AB34IRR7</accession>
<dbReference type="Pfam" id="PF05348">
    <property type="entry name" value="UMP1"/>
    <property type="match status" value="1"/>
</dbReference>
<name>A0AB34IRR7_PRYPA</name>
<evidence type="ECO:0000256" key="2">
    <source>
        <dbReference type="ARBA" id="ARBA00043974"/>
    </source>
</evidence>
<dbReference type="GO" id="GO:0005634">
    <property type="term" value="C:nucleus"/>
    <property type="evidence" value="ECO:0007669"/>
    <property type="project" value="TreeGrafter"/>
</dbReference>
<dbReference type="GO" id="GO:0005737">
    <property type="term" value="C:cytoplasm"/>
    <property type="evidence" value="ECO:0007669"/>
    <property type="project" value="TreeGrafter"/>
</dbReference>
<sequence>MSDASLRAVSQRVYMQPSAHPVEDIQKNWLRNQIETEHYALGRMYGKHLPMQIRMEVDILSQVQRLPGLPNSNLGIETILGRDDKIDFEDYLGDPRMSEYSVDMRAVMEKRLGLEVRSPIFAGEGVQQRRDGQLPRAGVAQCKQVALL</sequence>
<evidence type="ECO:0008006" key="5">
    <source>
        <dbReference type="Google" id="ProtNLM"/>
    </source>
</evidence>
<reference evidence="3 4" key="1">
    <citation type="journal article" date="2024" name="Science">
        <title>Giant polyketide synthase enzymes in the biosynthesis of giant marine polyether toxins.</title>
        <authorList>
            <person name="Fallon T.R."/>
            <person name="Shende V.V."/>
            <person name="Wierzbicki I.H."/>
            <person name="Pendleton A.L."/>
            <person name="Watervoot N.F."/>
            <person name="Auber R.P."/>
            <person name="Gonzalez D.J."/>
            <person name="Wisecaver J.H."/>
            <person name="Moore B.S."/>
        </authorList>
    </citation>
    <scope>NUCLEOTIDE SEQUENCE [LARGE SCALE GENOMIC DNA]</scope>
    <source>
        <strain evidence="3 4">12B1</strain>
    </source>
</reference>
<protein>
    <recommendedName>
        <fullName evidence="5">Proteasome maturation factor UMP1</fullName>
    </recommendedName>
</protein>
<evidence type="ECO:0000256" key="1">
    <source>
        <dbReference type="ARBA" id="ARBA00023186"/>
    </source>
</evidence>
<gene>
    <name evidence="3" type="ORF">AB1Y20_010371</name>
</gene>
<evidence type="ECO:0000313" key="4">
    <source>
        <dbReference type="Proteomes" id="UP001515480"/>
    </source>
</evidence>
<keyword evidence="1" id="KW-0143">Chaperone</keyword>
<comment type="caution">
    <text evidence="3">The sequence shown here is derived from an EMBL/GenBank/DDBJ whole genome shotgun (WGS) entry which is preliminary data.</text>
</comment>
<keyword evidence="4" id="KW-1185">Reference proteome</keyword>
<organism evidence="3 4">
    <name type="scientific">Prymnesium parvum</name>
    <name type="common">Toxic golden alga</name>
    <dbReference type="NCBI Taxonomy" id="97485"/>
    <lineage>
        <taxon>Eukaryota</taxon>
        <taxon>Haptista</taxon>
        <taxon>Haptophyta</taxon>
        <taxon>Prymnesiophyceae</taxon>
        <taxon>Prymnesiales</taxon>
        <taxon>Prymnesiaceae</taxon>
        <taxon>Prymnesium</taxon>
    </lineage>
</organism>
<dbReference type="PANTHER" id="PTHR12828:SF3">
    <property type="entry name" value="PROTEASOME MATURATION PROTEIN"/>
    <property type="match status" value="1"/>
</dbReference>
<dbReference type="Proteomes" id="UP001515480">
    <property type="component" value="Unassembled WGS sequence"/>
</dbReference>
<dbReference type="InterPro" id="IPR008012">
    <property type="entry name" value="Ump1"/>
</dbReference>
<proteinExistence type="inferred from homology"/>
<comment type="similarity">
    <text evidence="2">Belongs to the POMP/UMP1 family.</text>
</comment>
<dbReference type="EMBL" id="JBGBPQ010000020">
    <property type="protein sequence ID" value="KAL1503953.1"/>
    <property type="molecule type" value="Genomic_DNA"/>
</dbReference>